<feature type="domain" description="N-acetyltransferase" evidence="1">
    <location>
        <begin position="19"/>
        <end position="176"/>
    </location>
</feature>
<proteinExistence type="predicted"/>
<dbReference type="PROSITE" id="PS51186">
    <property type="entry name" value="GNAT"/>
    <property type="match status" value="1"/>
</dbReference>
<dbReference type="Gene3D" id="3.40.630.30">
    <property type="match status" value="1"/>
</dbReference>
<dbReference type="InterPro" id="IPR000182">
    <property type="entry name" value="GNAT_dom"/>
</dbReference>
<comment type="caution">
    <text evidence="2">The sequence shown here is derived from an EMBL/GenBank/DDBJ whole genome shotgun (WGS) entry which is preliminary data.</text>
</comment>
<name>A0ABU1VU27_9GAMM</name>
<sequence length="191" mass="21703">MLQTALQMWHKDEMAAFNVLLKPLQPDDLEQLRLWRNSPEISNQMLDQAEISAEQQQSWFERICSDQRQMQFVIYYKNQKVGACNLKSPTALTVTECEAVETGFYLGEAKYRGTILAFFAALALNQYAFEQLGKKTLLAQVKNTNSAALRFNEQLGYQPDALQPSGEMVAMTLVPQAHRDAAAKFATFIRN</sequence>
<dbReference type="InterPro" id="IPR016181">
    <property type="entry name" value="Acyl_CoA_acyltransferase"/>
</dbReference>
<dbReference type="RefSeq" id="WP_310273569.1">
    <property type="nucleotide sequence ID" value="NZ_JAVDWR010000001.1"/>
</dbReference>
<evidence type="ECO:0000313" key="2">
    <source>
        <dbReference type="EMBL" id="MDR7119221.1"/>
    </source>
</evidence>
<dbReference type="PANTHER" id="PTHR43415">
    <property type="entry name" value="SPERMIDINE N(1)-ACETYLTRANSFERASE"/>
    <property type="match status" value="1"/>
</dbReference>
<dbReference type="Pfam" id="PF13302">
    <property type="entry name" value="Acetyltransf_3"/>
    <property type="match status" value="1"/>
</dbReference>
<evidence type="ECO:0000313" key="3">
    <source>
        <dbReference type="Proteomes" id="UP001257909"/>
    </source>
</evidence>
<organism evidence="2 3">
    <name type="scientific">Rheinheimera soli</name>
    <dbReference type="NCBI Taxonomy" id="443616"/>
    <lineage>
        <taxon>Bacteria</taxon>
        <taxon>Pseudomonadati</taxon>
        <taxon>Pseudomonadota</taxon>
        <taxon>Gammaproteobacteria</taxon>
        <taxon>Chromatiales</taxon>
        <taxon>Chromatiaceae</taxon>
        <taxon>Rheinheimera</taxon>
    </lineage>
</organism>
<dbReference type="SUPFAM" id="SSF55729">
    <property type="entry name" value="Acyl-CoA N-acyltransferases (Nat)"/>
    <property type="match status" value="1"/>
</dbReference>
<dbReference type="PANTHER" id="PTHR43415:SF3">
    <property type="entry name" value="GNAT-FAMILY ACETYLTRANSFERASE"/>
    <property type="match status" value="1"/>
</dbReference>
<gene>
    <name evidence="2" type="ORF">J2W69_000136</name>
</gene>
<evidence type="ECO:0000259" key="1">
    <source>
        <dbReference type="PROSITE" id="PS51186"/>
    </source>
</evidence>
<protein>
    <submittedName>
        <fullName evidence="2">RimJ/RimL family protein N-acetyltransferase</fullName>
    </submittedName>
</protein>
<dbReference type="EMBL" id="JAVDWR010000001">
    <property type="protein sequence ID" value="MDR7119221.1"/>
    <property type="molecule type" value="Genomic_DNA"/>
</dbReference>
<reference evidence="2 3" key="1">
    <citation type="submission" date="2023-07" db="EMBL/GenBank/DDBJ databases">
        <title>Sorghum-associated microbial communities from plants grown in Nebraska, USA.</title>
        <authorList>
            <person name="Schachtman D."/>
        </authorList>
    </citation>
    <scope>NUCLEOTIDE SEQUENCE [LARGE SCALE GENOMIC DNA]</scope>
    <source>
        <strain evidence="2 3">4138</strain>
    </source>
</reference>
<keyword evidence="3" id="KW-1185">Reference proteome</keyword>
<dbReference type="Proteomes" id="UP001257909">
    <property type="component" value="Unassembled WGS sequence"/>
</dbReference>
<accession>A0ABU1VU27</accession>